<evidence type="ECO:0000313" key="3">
    <source>
        <dbReference type="Proteomes" id="UP000198844"/>
    </source>
</evidence>
<keyword evidence="1" id="KW-0472">Membrane</keyword>
<dbReference type="EMBL" id="FPBH01000008">
    <property type="protein sequence ID" value="SFU05707.1"/>
    <property type="molecule type" value="Genomic_DNA"/>
</dbReference>
<sequence>MNTSAWIRRSHRWISIAFTLTVIANFVAMARGSGLPPPWITYAPLLPLALLLLSGLYLFALPYFSRDRSLRSPQRSVGDQEAPLA</sequence>
<evidence type="ECO:0000256" key="1">
    <source>
        <dbReference type="SAM" id="Phobius"/>
    </source>
</evidence>
<feature type="transmembrane region" description="Helical" evidence="1">
    <location>
        <begin position="42"/>
        <end position="64"/>
    </location>
</feature>
<dbReference type="RefSeq" id="WP_093635044.1">
    <property type="nucleotide sequence ID" value="NZ_FPBH01000008.1"/>
</dbReference>
<dbReference type="Proteomes" id="UP000198844">
    <property type="component" value="Unassembled WGS sequence"/>
</dbReference>
<keyword evidence="1" id="KW-1133">Transmembrane helix</keyword>
<evidence type="ECO:0000313" key="2">
    <source>
        <dbReference type="EMBL" id="SFU05707.1"/>
    </source>
</evidence>
<organism evidence="2 3">
    <name type="scientific">Paraburkholderia aspalathi</name>
    <dbReference type="NCBI Taxonomy" id="1324617"/>
    <lineage>
        <taxon>Bacteria</taxon>
        <taxon>Pseudomonadati</taxon>
        <taxon>Pseudomonadota</taxon>
        <taxon>Betaproteobacteria</taxon>
        <taxon>Burkholderiales</taxon>
        <taxon>Burkholderiaceae</taxon>
        <taxon>Paraburkholderia</taxon>
    </lineage>
</organism>
<keyword evidence="1" id="KW-0812">Transmembrane</keyword>
<dbReference type="OrthoDB" id="9812802at2"/>
<accession>A0A1I7D1X3</accession>
<dbReference type="AlphaFoldDB" id="A0A1I7D1X3"/>
<gene>
    <name evidence="2" type="ORF">SAMN05192563_1008143</name>
</gene>
<name>A0A1I7D1X3_9BURK</name>
<proteinExistence type="predicted"/>
<protein>
    <recommendedName>
        <fullName evidence="4">Transmembrane protein</fullName>
    </recommendedName>
</protein>
<reference evidence="2 3" key="1">
    <citation type="submission" date="2016-10" db="EMBL/GenBank/DDBJ databases">
        <authorList>
            <person name="de Groot N.N."/>
        </authorList>
    </citation>
    <scope>NUCLEOTIDE SEQUENCE [LARGE SCALE GENOMIC DNA]</scope>
    <source>
        <strain evidence="2 3">LMG 27731</strain>
    </source>
</reference>
<evidence type="ECO:0008006" key="4">
    <source>
        <dbReference type="Google" id="ProtNLM"/>
    </source>
</evidence>